<dbReference type="InterPro" id="IPR023271">
    <property type="entry name" value="Aquaporin-like"/>
</dbReference>
<feature type="transmembrane region" description="Helical" evidence="7">
    <location>
        <begin position="81"/>
        <end position="100"/>
    </location>
</feature>
<dbReference type="Proteomes" id="UP000198705">
    <property type="component" value="Unassembled WGS sequence"/>
</dbReference>
<keyword evidence="3 6" id="KW-0812">Transmembrane</keyword>
<dbReference type="STRING" id="649333.SAMN04487989_10647"/>
<comment type="subcellular location">
    <subcellularLocation>
        <location evidence="1">Membrane</location>
        <topology evidence="1">Multi-pass membrane protein</topology>
    </subcellularLocation>
</comment>
<evidence type="ECO:0000256" key="1">
    <source>
        <dbReference type="ARBA" id="ARBA00004141"/>
    </source>
</evidence>
<organism evidence="8 9">
    <name type="scientific">Bizionia echini</name>
    <dbReference type="NCBI Taxonomy" id="649333"/>
    <lineage>
        <taxon>Bacteria</taxon>
        <taxon>Pseudomonadati</taxon>
        <taxon>Bacteroidota</taxon>
        <taxon>Flavobacteriia</taxon>
        <taxon>Flavobacteriales</taxon>
        <taxon>Flavobacteriaceae</taxon>
        <taxon>Bizionia</taxon>
    </lineage>
</organism>
<feature type="transmembrane region" description="Helical" evidence="7">
    <location>
        <begin position="30"/>
        <end position="52"/>
    </location>
</feature>
<feature type="transmembrane region" description="Helical" evidence="7">
    <location>
        <begin position="185"/>
        <end position="206"/>
    </location>
</feature>
<dbReference type="InterPro" id="IPR022357">
    <property type="entry name" value="MIP_CS"/>
</dbReference>
<dbReference type="GO" id="GO:0016020">
    <property type="term" value="C:membrane"/>
    <property type="evidence" value="ECO:0007669"/>
    <property type="project" value="UniProtKB-SubCell"/>
</dbReference>
<dbReference type="NCBIfam" id="TIGR00861">
    <property type="entry name" value="MIP"/>
    <property type="match status" value="1"/>
</dbReference>
<evidence type="ECO:0000256" key="5">
    <source>
        <dbReference type="ARBA" id="ARBA00023136"/>
    </source>
</evidence>
<dbReference type="RefSeq" id="WP_092209233.1">
    <property type="nucleotide sequence ID" value="NZ_FOVN01000006.1"/>
</dbReference>
<dbReference type="AlphaFoldDB" id="A0A1I5CWJ4"/>
<evidence type="ECO:0000256" key="7">
    <source>
        <dbReference type="SAM" id="Phobius"/>
    </source>
</evidence>
<keyword evidence="2 6" id="KW-0813">Transport</keyword>
<evidence type="ECO:0000256" key="3">
    <source>
        <dbReference type="ARBA" id="ARBA00022692"/>
    </source>
</evidence>
<evidence type="ECO:0000313" key="9">
    <source>
        <dbReference type="Proteomes" id="UP000198705"/>
    </source>
</evidence>
<evidence type="ECO:0000313" key="8">
    <source>
        <dbReference type="EMBL" id="SFN91334.1"/>
    </source>
</evidence>
<feature type="transmembrane region" description="Helical" evidence="7">
    <location>
        <begin position="120"/>
        <end position="139"/>
    </location>
</feature>
<dbReference type="PANTHER" id="PTHR45724:SF27">
    <property type="entry name" value="AQUAPORIN NIP2-1-RELATED"/>
    <property type="match status" value="1"/>
</dbReference>
<keyword evidence="4 7" id="KW-1133">Transmembrane helix</keyword>
<dbReference type="GO" id="GO:0015267">
    <property type="term" value="F:channel activity"/>
    <property type="evidence" value="ECO:0007669"/>
    <property type="project" value="InterPro"/>
</dbReference>
<name>A0A1I5CWJ4_9FLAO</name>
<dbReference type="Pfam" id="PF00230">
    <property type="entry name" value="MIP"/>
    <property type="match status" value="1"/>
</dbReference>
<keyword evidence="5 7" id="KW-0472">Membrane</keyword>
<dbReference type="SUPFAM" id="SSF81338">
    <property type="entry name" value="Aquaporin-like"/>
    <property type="match status" value="1"/>
</dbReference>
<protein>
    <submittedName>
        <fullName evidence="8">Aquaporin Z</fullName>
    </submittedName>
</protein>
<reference evidence="9" key="1">
    <citation type="submission" date="2016-10" db="EMBL/GenBank/DDBJ databases">
        <authorList>
            <person name="Varghese N."/>
            <person name="Submissions S."/>
        </authorList>
    </citation>
    <scope>NUCLEOTIDE SEQUENCE [LARGE SCALE GENOMIC DNA]</scope>
    <source>
        <strain evidence="9">DSM 23925</strain>
    </source>
</reference>
<keyword evidence="9" id="KW-1185">Reference proteome</keyword>
<comment type="similarity">
    <text evidence="6">Belongs to the MIP/aquaporin (TC 1.A.8) family.</text>
</comment>
<dbReference type="InterPro" id="IPR034294">
    <property type="entry name" value="Aquaporin_transptr"/>
</dbReference>
<dbReference type="PANTHER" id="PTHR45724">
    <property type="entry name" value="AQUAPORIN NIP2-1"/>
    <property type="match status" value="1"/>
</dbReference>
<evidence type="ECO:0000256" key="6">
    <source>
        <dbReference type="RuleBase" id="RU000477"/>
    </source>
</evidence>
<dbReference type="InterPro" id="IPR000425">
    <property type="entry name" value="MIP"/>
</dbReference>
<dbReference type="EMBL" id="FOVN01000006">
    <property type="protein sequence ID" value="SFN91334.1"/>
    <property type="molecule type" value="Genomic_DNA"/>
</dbReference>
<sequence>MKKYLAEFIGTFALVFCGTGAIIVNEQSNGSLGLIGIALTFGIIISAMIYVFGNISGTHINPSVTIALVIGKLTTLKEASFYIFAQILGAILASVLLKIMFSENLTLGATIPSGELVQSFILEFVLTFFLMLTILGVTSKKEFSNLAGLIIGIVVTGIILFAGPISGGSFNPARSLAPAIVSGNFTALWIYITAPTLGAIVAMFVWKGINKTE</sequence>
<feature type="transmembrane region" description="Helical" evidence="7">
    <location>
        <begin position="5"/>
        <end position="24"/>
    </location>
</feature>
<dbReference type="OrthoDB" id="9807293at2"/>
<evidence type="ECO:0000256" key="4">
    <source>
        <dbReference type="ARBA" id="ARBA00022989"/>
    </source>
</evidence>
<evidence type="ECO:0000256" key="2">
    <source>
        <dbReference type="ARBA" id="ARBA00022448"/>
    </source>
</evidence>
<accession>A0A1I5CWJ4</accession>
<gene>
    <name evidence="8" type="ORF">SAMN04487989_10647</name>
</gene>
<dbReference type="PRINTS" id="PR00783">
    <property type="entry name" value="MINTRINSICP"/>
</dbReference>
<proteinExistence type="inferred from homology"/>
<dbReference type="PROSITE" id="PS00221">
    <property type="entry name" value="MIP"/>
    <property type="match status" value="1"/>
</dbReference>
<dbReference type="Gene3D" id="1.20.1080.10">
    <property type="entry name" value="Glycerol uptake facilitator protein"/>
    <property type="match status" value="1"/>
</dbReference>
<feature type="transmembrane region" description="Helical" evidence="7">
    <location>
        <begin position="146"/>
        <end position="165"/>
    </location>
</feature>